<keyword evidence="2" id="KW-1185">Reference proteome</keyword>
<evidence type="ECO:0000313" key="1">
    <source>
        <dbReference type="EMBL" id="WKC72030.1"/>
    </source>
</evidence>
<organism evidence="1 2">
    <name type="scientific">Treponema paraluiscuniculi</name>
    <dbReference type="NCBI Taxonomy" id="53435"/>
    <lineage>
        <taxon>Bacteria</taxon>
        <taxon>Pseudomonadati</taxon>
        <taxon>Spirochaetota</taxon>
        <taxon>Spirochaetia</taxon>
        <taxon>Spirochaetales</taxon>
        <taxon>Treponemataceae</taxon>
        <taxon>Treponema</taxon>
    </lineage>
</organism>
<name>A0ABY9E0V7_9SPIR</name>
<gene>
    <name evidence="1" type="ORF">TPLL2_0140a</name>
</gene>
<dbReference type="Proteomes" id="UP001321460">
    <property type="component" value="Chromosome"/>
</dbReference>
<evidence type="ECO:0000313" key="2">
    <source>
        <dbReference type="Proteomes" id="UP001321460"/>
    </source>
</evidence>
<protein>
    <submittedName>
        <fullName evidence="1">Uncharacterized protein</fullName>
    </submittedName>
</protein>
<reference evidence="1 2" key="1">
    <citation type="submission" date="2022-05" db="EMBL/GenBank/DDBJ databases">
        <title>Treponema leporis L2 test.</title>
        <authorList>
            <person name="Cejkova D."/>
        </authorList>
    </citation>
    <scope>NUCLEOTIDE SEQUENCE [LARGE SCALE GENOMIC DNA]</scope>
    <source>
        <strain evidence="1 2">L2</strain>
    </source>
</reference>
<dbReference type="EMBL" id="CP097901">
    <property type="protein sequence ID" value="WKC72030.1"/>
    <property type="molecule type" value="Genomic_DNA"/>
</dbReference>
<sequence length="82" mass="9198">MSEIANMHGAHYSYFSGELKSLSVWGGCMSELVRIYEHDKNTQVVKIRCSFSLKNEDICVRGGGGDRQCLCIRVGYVFPCCI</sequence>
<proteinExistence type="predicted"/>
<accession>A0ABY9E0V7</accession>